<dbReference type="InterPro" id="IPR036514">
    <property type="entry name" value="SGNH_hydro_sf"/>
</dbReference>
<dbReference type="Pfam" id="PF13472">
    <property type="entry name" value="Lipase_GDSL_2"/>
    <property type="match status" value="1"/>
</dbReference>
<dbReference type="PANTHER" id="PTHR30383">
    <property type="entry name" value="THIOESTERASE 1/PROTEASE 1/LYSOPHOSPHOLIPASE L1"/>
    <property type="match status" value="1"/>
</dbReference>
<dbReference type="Proteomes" id="UP000246569">
    <property type="component" value="Unassembled WGS sequence"/>
</dbReference>
<proteinExistence type="predicted"/>
<evidence type="ECO:0000259" key="2">
    <source>
        <dbReference type="Pfam" id="PF13472"/>
    </source>
</evidence>
<dbReference type="SUPFAM" id="SSF52266">
    <property type="entry name" value="SGNH hydrolase"/>
    <property type="match status" value="1"/>
</dbReference>
<gene>
    <name evidence="3" type="ORF">C7443_105116</name>
</gene>
<dbReference type="Gene3D" id="3.40.50.1110">
    <property type="entry name" value="SGNH hydrolase"/>
    <property type="match status" value="1"/>
</dbReference>
<evidence type="ECO:0000313" key="3">
    <source>
        <dbReference type="EMBL" id="PWV61688.1"/>
    </source>
</evidence>
<name>A0A317MUU7_9GAMM</name>
<dbReference type="CDD" id="cd01822">
    <property type="entry name" value="Lysophospholipase_L1_like"/>
    <property type="match status" value="1"/>
</dbReference>
<comment type="caution">
    <text evidence="3">The sequence shown here is derived from an EMBL/GenBank/DDBJ whole genome shotgun (WGS) entry which is preliminary data.</text>
</comment>
<sequence length="208" mass="22324">MKLLSRLLLIFSFVLPSLLQAAPAPVILVLGDSLSAAYGIDTAKGWVALLAERLRAQGLPQQVVNASISGDTSKGGLDRLPPLLAEHRPQLLIVELGANDGLRGLSLAAMRANLTGIIELAQRSGTRVLLLGMRIPPNYGPRYTEQFHAIYAELAAQYHTGLVDFFLDGVGGIPSLIQDDGLHPNETAQPRLLDNIWASLRQALQPPG</sequence>
<organism evidence="3 4">
    <name type="scientific">Plasticicumulans acidivorans</name>
    <dbReference type="NCBI Taxonomy" id="886464"/>
    <lineage>
        <taxon>Bacteria</taxon>
        <taxon>Pseudomonadati</taxon>
        <taxon>Pseudomonadota</taxon>
        <taxon>Gammaproteobacteria</taxon>
        <taxon>Candidatus Competibacteraceae</taxon>
        <taxon>Plasticicumulans</taxon>
    </lineage>
</organism>
<dbReference type="GO" id="GO:0004622">
    <property type="term" value="F:phosphatidylcholine lysophospholipase activity"/>
    <property type="evidence" value="ECO:0007669"/>
    <property type="project" value="TreeGrafter"/>
</dbReference>
<feature type="chain" id="PRO_5016415022" evidence="1">
    <location>
        <begin position="22"/>
        <end position="208"/>
    </location>
</feature>
<dbReference type="PANTHER" id="PTHR30383:SF24">
    <property type="entry name" value="THIOESTERASE 1_PROTEASE 1_LYSOPHOSPHOLIPASE L1"/>
    <property type="match status" value="1"/>
</dbReference>
<keyword evidence="1" id="KW-0732">Signal</keyword>
<reference evidence="3 4" key="1">
    <citation type="submission" date="2018-05" db="EMBL/GenBank/DDBJ databases">
        <title>Genomic Encyclopedia of Type Strains, Phase IV (KMG-IV): sequencing the most valuable type-strain genomes for metagenomic binning, comparative biology and taxonomic classification.</title>
        <authorList>
            <person name="Goeker M."/>
        </authorList>
    </citation>
    <scope>NUCLEOTIDE SEQUENCE [LARGE SCALE GENOMIC DNA]</scope>
    <source>
        <strain evidence="3 4">DSM 23606</strain>
    </source>
</reference>
<evidence type="ECO:0000256" key="1">
    <source>
        <dbReference type="SAM" id="SignalP"/>
    </source>
</evidence>
<evidence type="ECO:0000313" key="4">
    <source>
        <dbReference type="Proteomes" id="UP000246569"/>
    </source>
</evidence>
<dbReference type="AlphaFoldDB" id="A0A317MUU7"/>
<keyword evidence="4" id="KW-1185">Reference proteome</keyword>
<protein>
    <submittedName>
        <fullName evidence="3">Acyl-CoA thioesterase-1</fullName>
    </submittedName>
</protein>
<dbReference type="InterPro" id="IPR051532">
    <property type="entry name" value="Ester_Hydrolysis_Enzymes"/>
</dbReference>
<dbReference type="EMBL" id="QGTJ01000005">
    <property type="protein sequence ID" value="PWV61688.1"/>
    <property type="molecule type" value="Genomic_DNA"/>
</dbReference>
<feature type="signal peptide" evidence="1">
    <location>
        <begin position="1"/>
        <end position="21"/>
    </location>
</feature>
<dbReference type="InterPro" id="IPR013830">
    <property type="entry name" value="SGNH_hydro"/>
</dbReference>
<dbReference type="OrthoDB" id="9786188at2"/>
<accession>A0A317MUU7</accession>
<feature type="domain" description="SGNH hydrolase-type esterase" evidence="2">
    <location>
        <begin position="29"/>
        <end position="187"/>
    </location>
</feature>